<proteinExistence type="predicted"/>
<dbReference type="InterPro" id="IPR050855">
    <property type="entry name" value="NDM-1-like"/>
</dbReference>
<dbReference type="Pfam" id="PF00753">
    <property type="entry name" value="Lactamase_B"/>
    <property type="match status" value="1"/>
</dbReference>
<evidence type="ECO:0000313" key="2">
    <source>
        <dbReference type="EMBL" id="GAH30213.1"/>
    </source>
</evidence>
<dbReference type="PANTHER" id="PTHR42951">
    <property type="entry name" value="METALLO-BETA-LACTAMASE DOMAIN-CONTAINING"/>
    <property type="match status" value="1"/>
</dbReference>
<comment type="caution">
    <text evidence="2">The sequence shown here is derived from an EMBL/GenBank/DDBJ whole genome shotgun (WGS) entry which is preliminary data.</text>
</comment>
<gene>
    <name evidence="2" type="ORF">S03H2_06139</name>
</gene>
<accession>X1GB04</accession>
<dbReference type="AlphaFoldDB" id="X1GB04"/>
<dbReference type="Gene3D" id="3.60.15.10">
    <property type="entry name" value="Ribonuclease Z/Hydroxyacylglutathione hydrolase-like"/>
    <property type="match status" value="1"/>
</dbReference>
<feature type="non-terminal residue" evidence="2">
    <location>
        <position position="1"/>
    </location>
</feature>
<organism evidence="2">
    <name type="scientific">marine sediment metagenome</name>
    <dbReference type="NCBI Taxonomy" id="412755"/>
    <lineage>
        <taxon>unclassified sequences</taxon>
        <taxon>metagenomes</taxon>
        <taxon>ecological metagenomes</taxon>
    </lineage>
</organism>
<name>X1GB04_9ZZZZ</name>
<dbReference type="CDD" id="cd06262">
    <property type="entry name" value="metallo-hydrolase-like_MBL-fold"/>
    <property type="match status" value="1"/>
</dbReference>
<evidence type="ECO:0000259" key="1">
    <source>
        <dbReference type="SMART" id="SM00849"/>
    </source>
</evidence>
<feature type="domain" description="Metallo-beta-lactamase" evidence="1">
    <location>
        <begin position="11"/>
        <end position="200"/>
    </location>
</feature>
<dbReference type="InterPro" id="IPR001279">
    <property type="entry name" value="Metallo-B-lactamas"/>
</dbReference>
<dbReference type="SUPFAM" id="SSF56281">
    <property type="entry name" value="Metallo-hydrolase/oxidoreductase"/>
    <property type="match status" value="1"/>
</dbReference>
<reference evidence="2" key="1">
    <citation type="journal article" date="2014" name="Front. Microbiol.">
        <title>High frequency of phylogenetically diverse reductive dehalogenase-homologous genes in deep subseafloor sedimentary metagenomes.</title>
        <authorList>
            <person name="Kawai M."/>
            <person name="Futagami T."/>
            <person name="Toyoda A."/>
            <person name="Takaki Y."/>
            <person name="Nishi S."/>
            <person name="Hori S."/>
            <person name="Arai W."/>
            <person name="Tsubouchi T."/>
            <person name="Morono Y."/>
            <person name="Uchiyama I."/>
            <person name="Ito T."/>
            <person name="Fujiyama A."/>
            <person name="Inagaki F."/>
            <person name="Takami H."/>
        </authorList>
    </citation>
    <scope>NUCLEOTIDE SEQUENCE</scope>
    <source>
        <strain evidence="2">Expedition CK06-06</strain>
    </source>
</reference>
<dbReference type="EMBL" id="BARU01002639">
    <property type="protein sequence ID" value="GAH30213.1"/>
    <property type="molecule type" value="Genomic_DNA"/>
</dbReference>
<dbReference type="SMART" id="SM00849">
    <property type="entry name" value="Lactamase_B"/>
    <property type="match status" value="1"/>
</dbReference>
<dbReference type="PANTHER" id="PTHR42951:SF22">
    <property type="entry name" value="METALLO BETA-LACTAMASE SUPERFAMILY LIPOPROTEIN"/>
    <property type="match status" value="1"/>
</dbReference>
<dbReference type="InterPro" id="IPR036866">
    <property type="entry name" value="RibonucZ/Hydroxyglut_hydro"/>
</dbReference>
<protein>
    <recommendedName>
        <fullName evidence="1">Metallo-beta-lactamase domain-containing protein</fullName>
    </recommendedName>
</protein>
<sequence length="282" mass="32644">IDGMTMGLPKFLSIYVIENNGMRLMIDVGETLKVRTVIKKLKDFGLYPIHKIVLTHSHWDHAQGLSKINKFMKDLDVEILASENAIDNLRHPDKMSDGFEGIKLNPFEDEVTPLREGDIIDLNGLELEVMNFFGHTMDSIGLFDKTNKNLFAGCAAINRLNQDAFFVPLMPPDFHEQELLKTFNKLRDTRSELNSISLSHFGVWKDKHFEQILDEMEDLYFKVKDSLIEWYNENPSIDFITNKYCRTLIPNSKFWNENFYVVIIEMMINGLKLSGFIKAEIA</sequence>